<sequence>MTRQEVLVLHPLSLFPPIFLSRSLSSSLRKRSWVVSRSCSPSACSNGVRSYDPSKATSTGATFSIQYLEGSVSGPIYWDSIQIGGYGIEFQALAAVTTVQDEPLERDFDGFLGLALPLNSIIASIFSPSAGNSPDGAVFASNLFGITPVGSVPAARLSLALSRPDSPEVTSLLGIGQHPTALVPDPAKITYSPVIASNVGNKFWKTNVRGVTVDGQSRPLTLGRSHTGAVFPTAVLDSGVPYILTTTAIANGIYGALGIGPGADGQYYVPCTTPLNMTITLDGQPELPLNSLDVTAKPPNDATASTCLGLIQTASGQLDTSPTLDDMILGVPFLRNAYTVMAYDIPYTNGTFPNATAPLATDTIRPRLGLLGLTNATKALEEFNTVRVLNQPLSGQPTAKAAQSSSGKKLSVGVEVLLGLVGFFALCVFLSAGRWYVGRRRWRRAGARDANAGDDKGGLPGYQLARRGSRESSDEDEVQQPSEDVLRLMRFEEYKRRMAVSSAYTMDSARTRIGGEDGEDGEFGLRKSKFGDALDGTGMGWRDTLVDDRPLSKGFGGGEAVTETTLMPRPRFGHQHTASDVGSSKDGGVGVTEPLLAHTRADSRALDDIGGLEMGPLGVGTGPGGVRGSMAGVGTAARSSRLDAEHRLSASSVGGGMGLGGERSSLPLPPLLPPSPASLRFPGIAVADNTTSLRVSAAPTVDTTASKEGMSGHEIES</sequence>
<dbReference type="PROSITE" id="PS51767">
    <property type="entry name" value="PEPTIDASE_A1"/>
    <property type="match status" value="1"/>
</dbReference>
<dbReference type="SUPFAM" id="SSF50630">
    <property type="entry name" value="Acid proteases"/>
    <property type="match status" value="1"/>
</dbReference>
<evidence type="ECO:0000313" key="6">
    <source>
        <dbReference type="Proteomes" id="UP000030671"/>
    </source>
</evidence>
<organism evidence="5 6">
    <name type="scientific">Heterobasidion irregulare (strain TC 32-1)</name>
    <dbReference type="NCBI Taxonomy" id="747525"/>
    <lineage>
        <taxon>Eukaryota</taxon>
        <taxon>Fungi</taxon>
        <taxon>Dikarya</taxon>
        <taxon>Basidiomycota</taxon>
        <taxon>Agaricomycotina</taxon>
        <taxon>Agaricomycetes</taxon>
        <taxon>Russulales</taxon>
        <taxon>Bondarzewiaceae</taxon>
        <taxon>Heterobasidion</taxon>
        <taxon>Heterobasidion annosum species complex</taxon>
    </lineage>
</organism>
<reference evidence="5 6" key="1">
    <citation type="journal article" date="2012" name="New Phytol.">
        <title>Insight into trade-off between wood decay and parasitism from the genome of a fungal forest pathogen.</title>
        <authorList>
            <person name="Olson A."/>
            <person name="Aerts A."/>
            <person name="Asiegbu F."/>
            <person name="Belbahri L."/>
            <person name="Bouzid O."/>
            <person name="Broberg A."/>
            <person name="Canback B."/>
            <person name="Coutinho P.M."/>
            <person name="Cullen D."/>
            <person name="Dalman K."/>
            <person name="Deflorio G."/>
            <person name="van Diepen L.T."/>
            <person name="Dunand C."/>
            <person name="Duplessis S."/>
            <person name="Durling M."/>
            <person name="Gonthier P."/>
            <person name="Grimwood J."/>
            <person name="Fossdal C.G."/>
            <person name="Hansson D."/>
            <person name="Henrissat B."/>
            <person name="Hietala A."/>
            <person name="Himmelstrand K."/>
            <person name="Hoffmeister D."/>
            <person name="Hogberg N."/>
            <person name="James T.Y."/>
            <person name="Karlsson M."/>
            <person name="Kohler A."/>
            <person name="Kues U."/>
            <person name="Lee Y.H."/>
            <person name="Lin Y.C."/>
            <person name="Lind M."/>
            <person name="Lindquist E."/>
            <person name="Lombard V."/>
            <person name="Lucas S."/>
            <person name="Lunden K."/>
            <person name="Morin E."/>
            <person name="Murat C."/>
            <person name="Park J."/>
            <person name="Raffaello T."/>
            <person name="Rouze P."/>
            <person name="Salamov A."/>
            <person name="Schmutz J."/>
            <person name="Solheim H."/>
            <person name="Stahlberg J."/>
            <person name="Velez H."/>
            <person name="de Vries R.P."/>
            <person name="Wiebenga A."/>
            <person name="Woodward S."/>
            <person name="Yakovlev I."/>
            <person name="Garbelotto M."/>
            <person name="Martin F."/>
            <person name="Grigoriev I.V."/>
            <person name="Stenlid J."/>
        </authorList>
    </citation>
    <scope>NUCLEOTIDE SEQUENCE [LARGE SCALE GENOMIC DNA]</scope>
    <source>
        <strain evidence="5 6">TC 32-1</strain>
    </source>
</reference>
<evidence type="ECO:0000256" key="3">
    <source>
        <dbReference type="SAM" id="Phobius"/>
    </source>
</evidence>
<dbReference type="GO" id="GO:0006508">
    <property type="term" value="P:proteolysis"/>
    <property type="evidence" value="ECO:0007669"/>
    <property type="project" value="InterPro"/>
</dbReference>
<dbReference type="InterPro" id="IPR034164">
    <property type="entry name" value="Pepsin-like_dom"/>
</dbReference>
<dbReference type="KEGG" id="hir:HETIRDRAFT_127258"/>
<keyword evidence="3" id="KW-1133">Transmembrane helix</keyword>
<accession>W4KAY3</accession>
<dbReference type="GeneID" id="20666982"/>
<evidence type="ECO:0000313" key="5">
    <source>
        <dbReference type="EMBL" id="ETW82525.1"/>
    </source>
</evidence>
<dbReference type="InterPro" id="IPR021109">
    <property type="entry name" value="Peptidase_aspartic_dom_sf"/>
</dbReference>
<keyword evidence="3" id="KW-0472">Membrane</keyword>
<feature type="region of interest" description="Disordered" evidence="2">
    <location>
        <begin position="447"/>
        <end position="482"/>
    </location>
</feature>
<dbReference type="InParanoid" id="W4KAY3"/>
<feature type="domain" description="Peptidase A1" evidence="4">
    <location>
        <begin position="8"/>
        <end position="355"/>
    </location>
</feature>
<dbReference type="PANTHER" id="PTHR47966:SF57">
    <property type="entry name" value="PEPTIDASE A1 DOMAIN-CONTAINING PROTEIN"/>
    <property type="match status" value="1"/>
</dbReference>
<name>W4KAY3_HETIT</name>
<dbReference type="Gene3D" id="2.40.70.10">
    <property type="entry name" value="Acid Proteases"/>
    <property type="match status" value="2"/>
</dbReference>
<dbReference type="Proteomes" id="UP000030671">
    <property type="component" value="Unassembled WGS sequence"/>
</dbReference>
<dbReference type="RefSeq" id="XP_009544881.1">
    <property type="nucleotide sequence ID" value="XM_009546586.1"/>
</dbReference>
<dbReference type="EMBL" id="KI925457">
    <property type="protein sequence ID" value="ETW82525.1"/>
    <property type="molecule type" value="Genomic_DNA"/>
</dbReference>
<dbReference type="Pfam" id="PF00026">
    <property type="entry name" value="Asp"/>
    <property type="match status" value="1"/>
</dbReference>
<dbReference type="eggNOG" id="ENOG502S58F">
    <property type="taxonomic scope" value="Eukaryota"/>
</dbReference>
<proteinExistence type="inferred from homology"/>
<keyword evidence="3" id="KW-0812">Transmembrane</keyword>
<dbReference type="CDD" id="cd05471">
    <property type="entry name" value="pepsin_like"/>
    <property type="match status" value="1"/>
</dbReference>
<dbReference type="InterPro" id="IPR033121">
    <property type="entry name" value="PEPTIDASE_A1"/>
</dbReference>
<evidence type="ECO:0000256" key="2">
    <source>
        <dbReference type="SAM" id="MobiDB-lite"/>
    </source>
</evidence>
<dbReference type="HOGENOM" id="CLU_014988_0_0_1"/>
<dbReference type="OrthoDB" id="2747330at2759"/>
<evidence type="ECO:0000259" key="4">
    <source>
        <dbReference type="PROSITE" id="PS51767"/>
    </source>
</evidence>
<keyword evidence="6" id="KW-1185">Reference proteome</keyword>
<evidence type="ECO:0000256" key="1">
    <source>
        <dbReference type="ARBA" id="ARBA00007447"/>
    </source>
</evidence>
<comment type="similarity">
    <text evidence="1">Belongs to the peptidase A1 family.</text>
</comment>
<dbReference type="PANTHER" id="PTHR47966">
    <property type="entry name" value="BETA-SITE APP-CLEAVING ENZYME, ISOFORM A-RELATED"/>
    <property type="match status" value="1"/>
</dbReference>
<protein>
    <submittedName>
        <fullName evidence="5">Aspartic peptidase</fullName>
    </submittedName>
</protein>
<dbReference type="GO" id="GO:0004190">
    <property type="term" value="F:aspartic-type endopeptidase activity"/>
    <property type="evidence" value="ECO:0007669"/>
    <property type="project" value="InterPro"/>
</dbReference>
<feature type="transmembrane region" description="Helical" evidence="3">
    <location>
        <begin position="416"/>
        <end position="437"/>
    </location>
</feature>
<dbReference type="InterPro" id="IPR001461">
    <property type="entry name" value="Aspartic_peptidase_A1"/>
</dbReference>
<gene>
    <name evidence="5" type="ORF">HETIRDRAFT_127258</name>
</gene>
<dbReference type="AlphaFoldDB" id="W4KAY3"/>
<feature type="region of interest" description="Disordered" evidence="2">
    <location>
        <begin position="697"/>
        <end position="717"/>
    </location>
</feature>